<dbReference type="InterPro" id="IPR025052">
    <property type="entry name" value="DUF3967"/>
</dbReference>
<dbReference type="Proteomes" id="UP000037146">
    <property type="component" value="Unassembled WGS sequence"/>
</dbReference>
<reference evidence="4" key="1">
    <citation type="submission" date="2015-07" db="EMBL/GenBank/DDBJ databases">
        <title>Genome sequencing project for genomic taxonomy and phylogenomics of Bacillus-like bacteria.</title>
        <authorList>
            <person name="Liu B."/>
            <person name="Wang J."/>
            <person name="Zhu Y."/>
            <person name="Liu G."/>
            <person name="Chen Q."/>
            <person name="Chen Z."/>
            <person name="Lan J."/>
            <person name="Che J."/>
            <person name="Ge C."/>
            <person name="Shi H."/>
            <person name="Pan Z."/>
            <person name="Liu X."/>
        </authorList>
    </citation>
    <scope>NUCLEOTIDE SEQUENCE [LARGE SCALE GENOMIC DNA]</scope>
    <source>
        <strain evidence="4">FJAT-27997</strain>
    </source>
</reference>
<dbReference type="OrthoDB" id="2456581at2"/>
<accession>A0A0K9G5J6</accession>
<sequence length="181" mass="21317">MTSNTQENGILMGPTDVCTLLNIKESTLRKYALLLKDAGYQFHVNDKGQRGYFDKDVIVLKRFIEVKSNRDMTLEQAAEAVISWVEQSGISLSVMRESNPYERYDDDIKEMKETIKQQNDLLQELIKKLDQQQDYIDNRLNKRDELLMQSLRESQETKQLLLATQEERKQRKGIFKFFNKD</sequence>
<protein>
    <recommendedName>
        <fullName evidence="2">DUF3967 domain-containing protein</fullName>
    </recommendedName>
</protein>
<dbReference type="EMBL" id="LFZW01000003">
    <property type="protein sequence ID" value="KMY41477.1"/>
    <property type="molecule type" value="Genomic_DNA"/>
</dbReference>
<evidence type="ECO:0000259" key="2">
    <source>
        <dbReference type="Pfam" id="PF13152"/>
    </source>
</evidence>
<feature type="domain" description="DUF3967" evidence="2">
    <location>
        <begin position="139"/>
        <end position="168"/>
    </location>
</feature>
<feature type="coiled-coil region" evidence="1">
    <location>
        <begin position="101"/>
        <end position="135"/>
    </location>
</feature>
<organism evidence="3 4">
    <name type="scientific">Peribacillus loiseleuriae</name>
    <dbReference type="NCBI Taxonomy" id="1679170"/>
    <lineage>
        <taxon>Bacteria</taxon>
        <taxon>Bacillati</taxon>
        <taxon>Bacillota</taxon>
        <taxon>Bacilli</taxon>
        <taxon>Bacillales</taxon>
        <taxon>Bacillaceae</taxon>
        <taxon>Peribacillus</taxon>
    </lineage>
</organism>
<keyword evidence="4" id="KW-1185">Reference proteome</keyword>
<dbReference type="RefSeq" id="WP_049684065.1">
    <property type="nucleotide sequence ID" value="NZ_LFZW01000003.1"/>
</dbReference>
<comment type="caution">
    <text evidence="3">The sequence shown here is derived from an EMBL/GenBank/DDBJ whole genome shotgun (WGS) entry which is preliminary data.</text>
</comment>
<dbReference type="InterPro" id="IPR009061">
    <property type="entry name" value="DNA-bd_dom_put_sf"/>
</dbReference>
<dbReference type="PATRIC" id="fig|1679170.3.peg.5540"/>
<gene>
    <name evidence="3" type="ORF">AC625_24645</name>
</gene>
<evidence type="ECO:0000313" key="4">
    <source>
        <dbReference type="Proteomes" id="UP000037146"/>
    </source>
</evidence>
<dbReference type="AlphaFoldDB" id="A0A0K9G5J6"/>
<keyword evidence="1" id="KW-0175">Coiled coil</keyword>
<name>A0A0K9G5J6_9BACI</name>
<evidence type="ECO:0000313" key="3">
    <source>
        <dbReference type="EMBL" id="KMY41477.1"/>
    </source>
</evidence>
<evidence type="ECO:0000256" key="1">
    <source>
        <dbReference type="SAM" id="Coils"/>
    </source>
</evidence>
<dbReference type="Pfam" id="PF13152">
    <property type="entry name" value="DUF3967"/>
    <property type="match status" value="1"/>
</dbReference>
<dbReference type="SUPFAM" id="SSF46955">
    <property type="entry name" value="Putative DNA-binding domain"/>
    <property type="match status" value="1"/>
</dbReference>
<proteinExistence type="predicted"/>
<dbReference type="Gene3D" id="1.10.1660.10">
    <property type="match status" value="1"/>
</dbReference>